<dbReference type="Gene3D" id="1.10.510.10">
    <property type="entry name" value="Transferase(Phosphotransferase) domain 1"/>
    <property type="match status" value="1"/>
</dbReference>
<feature type="binding site" evidence="6">
    <location>
        <position position="960"/>
    </location>
    <ligand>
        <name>ATP</name>
        <dbReference type="ChEBI" id="CHEBI:30616"/>
    </ligand>
</feature>
<dbReference type="InterPro" id="IPR017441">
    <property type="entry name" value="Protein_kinase_ATP_BS"/>
</dbReference>
<name>A0A383W7A2_TETOB</name>
<dbReference type="InterPro" id="IPR008271">
    <property type="entry name" value="Ser/Thr_kinase_AS"/>
</dbReference>
<dbReference type="Pfam" id="PF07714">
    <property type="entry name" value="PK_Tyr_Ser-Thr"/>
    <property type="match status" value="1"/>
</dbReference>
<dbReference type="PROSITE" id="PS50011">
    <property type="entry name" value="PROTEIN_KINASE_DOM"/>
    <property type="match status" value="1"/>
</dbReference>
<dbReference type="GO" id="GO:0004674">
    <property type="term" value="F:protein serine/threonine kinase activity"/>
    <property type="evidence" value="ECO:0007669"/>
    <property type="project" value="UniProtKB-KW"/>
</dbReference>
<dbReference type="Gene3D" id="3.30.200.20">
    <property type="entry name" value="Phosphorylase Kinase, domain 1"/>
    <property type="match status" value="1"/>
</dbReference>
<keyword evidence="1" id="KW-0723">Serine/threonine-protein kinase</keyword>
<dbReference type="SUPFAM" id="SSF56112">
    <property type="entry name" value="Protein kinase-like (PK-like)"/>
    <property type="match status" value="1"/>
</dbReference>
<sequence length="1371" mass="145494">MADVRLVVADDADLQRYVNFFKGEDSNAVQYYTDGISFLQIAKWNGTRTTARSVTIIAGPCRPTSSQQYALPAMQTMAAAAAAARNDCAVQVVDNSTLVPTLQQKAAVSTQQALLVIVPFNVSLGRGLAAGAIQVRRPVILAGLFSRPTSVDLGMVVNQLNVTAPYSSFVWQSLILENAAPGEQQQQQQGYKQQHHRQIGGRQWLLSRNQAGDAVSAITAPPFSTAVTVNVWAIYCKRSQTRLQCLQLYNCTVVLGSAEELDYLSYMWSSYNSPLPSIKATTNFYDTEFIPGPGPDALTAVNNTNLAYSIGYTVLTTQQHIAPRLPLPLGGATLQTTRAGPLLQTADSCSSLQAALQYPTKDNRLHVWLLVGNISLNPPEQPDCWQQRSINYTTHLYSQEANISGSDAHRLLHELMLPAPNPTAQPGAAPTTAPTAAAAHNATPRLLQGANASNESATDVQLAPRRILHSLSFAFMRDAFVLPATAADQFLQIQNVTLTQLPQGPNAREAADAAAGPWPAELWTVLLWSIDRPRQNGPLTLTGVRLLLPQPEFDYLEASARTASSFVVDVQGVPTGITFSGATVGTNAVRMAAMQAPGLSATNIWLLPDPAAAAAMPEGHAWPLALTAARGGSSSSGSSEAGGSSNQAAVKAAIGASVGSAVALALLLGAAWLWHGRRRRRRQQQQPGDKYDLAEKTSAGASSMHLHRKQSGGAGLACLPAGTDVSCGFDQAADQEPKQHCQICAERLPADPPRCSNDSERAAVASHAAGALAARRGSRDHLCSNSSGQHAGSYLLSRNSDCSTSLGGTMESTVEGTVESESLDVTGDSVSTGLERWKAAISLTTMQMMERRMQQSLHTTPPTSASGSSQQQLLPMQGTAAAAVGSHSGAVAAAKQLYDEQGPGGALGAAGASAVGRSNSSSVESAVPAQQPLRLQTMIGQGSFGSVYLGTWHGRRVAVKVMQLPANALLGQLQPRSNSAPHMAIMETVVSSTISHPNLVQVYTYTLNPLIAGEEQGSGSGSSRRNLPPLPPQARQQQQQQALPHGANTPAGAGQQRSQGIVSGWELRLVMEYCDQGTLRDALDNGMLLRGRGSSSSSRCMHPGLALGLAQDIAAALLHLHAEGVVHGDLKAANVLLTRGGEDCGGLWAACLGFRVTAKVADFGLALQLDPSDTHATMAARGTPTHMSPELFLSGHVSKASDVYAFGILLFEMLTGQRAYAGVPIPLLPHEVARQGLRPAWPANLPPGCRDLQRLAEACWAQQPQDRPCLQQVFERLASCSVAPQERKQGSPVLLYPQRHSLDNYSGSFVQSVQQQLHELQVTAEQQVMLVQQGQVQQALKPRQGAVGQPLAAAFDLSWSEVTHGAIKPKF</sequence>
<evidence type="ECO:0000313" key="10">
    <source>
        <dbReference type="Proteomes" id="UP000256970"/>
    </source>
</evidence>
<dbReference type="PANTHER" id="PTHR44329">
    <property type="entry name" value="SERINE/THREONINE-PROTEIN KINASE TNNI3K-RELATED"/>
    <property type="match status" value="1"/>
</dbReference>
<evidence type="ECO:0000313" key="9">
    <source>
        <dbReference type="EMBL" id="SZX73331.1"/>
    </source>
</evidence>
<dbReference type="STRING" id="3088.A0A383W7A2"/>
<feature type="compositionally biased region" description="Low complexity" evidence="7">
    <location>
        <begin position="1014"/>
        <end position="1023"/>
    </location>
</feature>
<dbReference type="Proteomes" id="UP000256970">
    <property type="component" value="Unassembled WGS sequence"/>
</dbReference>
<dbReference type="InterPro" id="IPR001245">
    <property type="entry name" value="Ser-Thr/Tyr_kinase_cat_dom"/>
</dbReference>
<organism evidence="9 10">
    <name type="scientific">Tetradesmus obliquus</name>
    <name type="common">Green alga</name>
    <name type="synonym">Acutodesmus obliquus</name>
    <dbReference type="NCBI Taxonomy" id="3088"/>
    <lineage>
        <taxon>Eukaryota</taxon>
        <taxon>Viridiplantae</taxon>
        <taxon>Chlorophyta</taxon>
        <taxon>core chlorophytes</taxon>
        <taxon>Chlorophyceae</taxon>
        <taxon>CS clade</taxon>
        <taxon>Sphaeropleales</taxon>
        <taxon>Scenedesmaceae</taxon>
        <taxon>Tetradesmus</taxon>
    </lineage>
</organism>
<evidence type="ECO:0000256" key="2">
    <source>
        <dbReference type="ARBA" id="ARBA00022679"/>
    </source>
</evidence>
<dbReference type="SMART" id="SM00220">
    <property type="entry name" value="S_TKc"/>
    <property type="match status" value="1"/>
</dbReference>
<keyword evidence="10" id="KW-1185">Reference proteome</keyword>
<feature type="compositionally biased region" description="Low complexity" evidence="7">
    <location>
        <begin position="807"/>
        <end position="820"/>
    </location>
</feature>
<protein>
    <recommendedName>
        <fullName evidence="8">Protein kinase domain-containing protein</fullName>
    </recommendedName>
</protein>
<proteinExistence type="predicted"/>
<evidence type="ECO:0000256" key="1">
    <source>
        <dbReference type="ARBA" id="ARBA00022527"/>
    </source>
</evidence>
<evidence type="ECO:0000259" key="8">
    <source>
        <dbReference type="PROSITE" id="PS50011"/>
    </source>
</evidence>
<feature type="compositionally biased region" description="Low complexity" evidence="7">
    <location>
        <begin position="1033"/>
        <end position="1044"/>
    </location>
</feature>
<feature type="region of interest" description="Disordered" evidence="7">
    <location>
        <begin position="1014"/>
        <end position="1057"/>
    </location>
</feature>
<reference evidence="9 10" key="1">
    <citation type="submission" date="2016-10" db="EMBL/GenBank/DDBJ databases">
        <authorList>
            <person name="Cai Z."/>
        </authorList>
    </citation>
    <scope>NUCLEOTIDE SEQUENCE [LARGE SCALE GENOMIC DNA]</scope>
</reference>
<dbReference type="InterPro" id="IPR051681">
    <property type="entry name" value="Ser/Thr_Kinases-Pseudokinases"/>
</dbReference>
<dbReference type="PANTHER" id="PTHR44329:SF214">
    <property type="entry name" value="PROTEIN KINASE DOMAIN-CONTAINING PROTEIN"/>
    <property type="match status" value="1"/>
</dbReference>
<feature type="region of interest" description="Disordered" evidence="7">
    <location>
        <begin position="805"/>
        <end position="827"/>
    </location>
</feature>
<evidence type="ECO:0000256" key="4">
    <source>
        <dbReference type="ARBA" id="ARBA00022777"/>
    </source>
</evidence>
<evidence type="ECO:0000256" key="6">
    <source>
        <dbReference type="PROSITE-ProRule" id="PRU10141"/>
    </source>
</evidence>
<dbReference type="PROSITE" id="PS00107">
    <property type="entry name" value="PROTEIN_KINASE_ATP"/>
    <property type="match status" value="1"/>
</dbReference>
<dbReference type="PROSITE" id="PS00108">
    <property type="entry name" value="PROTEIN_KINASE_ST"/>
    <property type="match status" value="1"/>
</dbReference>
<keyword evidence="4" id="KW-0418">Kinase</keyword>
<evidence type="ECO:0000256" key="5">
    <source>
        <dbReference type="ARBA" id="ARBA00022840"/>
    </source>
</evidence>
<dbReference type="InterPro" id="IPR011009">
    <property type="entry name" value="Kinase-like_dom_sf"/>
</dbReference>
<evidence type="ECO:0000256" key="7">
    <source>
        <dbReference type="SAM" id="MobiDB-lite"/>
    </source>
</evidence>
<keyword evidence="3 6" id="KW-0547">Nucleotide-binding</keyword>
<keyword evidence="2" id="KW-0808">Transferase</keyword>
<dbReference type="EMBL" id="FNXT01001188">
    <property type="protein sequence ID" value="SZX73331.1"/>
    <property type="molecule type" value="Genomic_DNA"/>
</dbReference>
<dbReference type="InterPro" id="IPR000719">
    <property type="entry name" value="Prot_kinase_dom"/>
</dbReference>
<gene>
    <name evidence="9" type="ORF">BQ4739_LOCUS13436</name>
</gene>
<feature type="compositionally biased region" description="Polar residues" evidence="7">
    <location>
        <begin position="856"/>
        <end position="874"/>
    </location>
</feature>
<dbReference type="GO" id="GO:0005524">
    <property type="term" value="F:ATP binding"/>
    <property type="evidence" value="ECO:0007669"/>
    <property type="project" value="UniProtKB-UniRule"/>
</dbReference>
<accession>A0A383W7A2</accession>
<evidence type="ECO:0000256" key="3">
    <source>
        <dbReference type="ARBA" id="ARBA00022741"/>
    </source>
</evidence>
<keyword evidence="5 6" id="KW-0067">ATP-binding</keyword>
<feature type="region of interest" description="Disordered" evidence="7">
    <location>
        <begin position="852"/>
        <end position="880"/>
    </location>
</feature>
<feature type="domain" description="Protein kinase" evidence="8">
    <location>
        <begin position="933"/>
        <end position="1294"/>
    </location>
</feature>